<dbReference type="EMBL" id="KI695815">
    <property type="protein sequence ID" value="ETM34229.1"/>
    <property type="molecule type" value="Genomic_DNA"/>
</dbReference>
<accession>W2MFF7</accession>
<evidence type="ECO:0000313" key="1">
    <source>
        <dbReference type="EMBL" id="ETK74359.1"/>
    </source>
</evidence>
<dbReference type="Proteomes" id="UP000054532">
    <property type="component" value="Unassembled WGS sequence"/>
</dbReference>
<reference evidence="3" key="3">
    <citation type="submission" date="2013-11" db="EMBL/GenBank/DDBJ databases">
        <title>The Genome Sequence of Phytophthora parasitica IAC_01/95.</title>
        <authorList>
            <consortium name="The Broad Institute Genomics Platform"/>
            <person name="Russ C."/>
            <person name="Tyler B."/>
            <person name="Panabieres F."/>
            <person name="Shan W."/>
            <person name="Tripathy S."/>
            <person name="Grunwald N."/>
            <person name="Machado M."/>
            <person name="Johnson C.S."/>
            <person name="Arredondo F."/>
            <person name="Hong C."/>
            <person name="Coffey M."/>
            <person name="Young S.K."/>
            <person name="Zeng Q."/>
            <person name="Gargeya S."/>
            <person name="Fitzgerald M."/>
            <person name="Abouelleil A."/>
            <person name="Alvarado L."/>
            <person name="Chapman S.B."/>
            <person name="Gainer-Dewar J."/>
            <person name="Goldberg J."/>
            <person name="Griggs A."/>
            <person name="Gujja S."/>
            <person name="Hansen M."/>
            <person name="Howarth C."/>
            <person name="Imamovic A."/>
            <person name="Ireland A."/>
            <person name="Larimer J."/>
            <person name="McCowan C."/>
            <person name="Murphy C."/>
            <person name="Pearson M."/>
            <person name="Poon T.W."/>
            <person name="Priest M."/>
            <person name="Roberts A."/>
            <person name="Saif S."/>
            <person name="Shea T."/>
            <person name="Sykes S."/>
            <person name="Wortman J."/>
            <person name="Nusbaum C."/>
            <person name="Birren B."/>
        </authorList>
    </citation>
    <scope>NUCLEOTIDE SEQUENCE [LARGE SCALE GENOMIC DNA]</scope>
    <source>
        <strain evidence="3">IAC_01/95</strain>
    </source>
</reference>
<organism evidence="3">
    <name type="scientific">Phytophthora nicotianae</name>
    <name type="common">Potato buckeye rot agent</name>
    <name type="synonym">Phytophthora parasitica</name>
    <dbReference type="NCBI Taxonomy" id="4792"/>
    <lineage>
        <taxon>Eukaryota</taxon>
        <taxon>Sar</taxon>
        <taxon>Stramenopiles</taxon>
        <taxon>Oomycota</taxon>
        <taxon>Peronosporomycetes</taxon>
        <taxon>Peronosporales</taxon>
        <taxon>Peronosporaceae</taxon>
        <taxon>Phytophthora</taxon>
    </lineage>
</organism>
<protein>
    <submittedName>
        <fullName evidence="3">Uncharacterized protein</fullName>
    </submittedName>
</protein>
<dbReference type="Proteomes" id="UP000053864">
    <property type="component" value="Unassembled WGS sequence"/>
</dbReference>
<reference evidence="1" key="1">
    <citation type="submission" date="2013-11" db="EMBL/GenBank/DDBJ databases">
        <title>The Genome Sequence of Phytophthora parasitica CJ02B3.</title>
        <authorList>
            <consortium name="The Broad Institute Genomics Platform"/>
            <person name="Russ C."/>
            <person name="Tyler B."/>
            <person name="Panabieres F."/>
            <person name="Shan W."/>
            <person name="Tripathy S."/>
            <person name="Grunwald N."/>
            <person name="Machado M."/>
            <person name="Johnson C.S."/>
            <person name="Arredondo F."/>
            <person name="Hong C."/>
            <person name="Coffey M."/>
            <person name="Young S.K."/>
            <person name="Zeng Q."/>
            <person name="Gargeya S."/>
            <person name="Fitzgerald M."/>
            <person name="Abouelleil A."/>
            <person name="Alvarado L."/>
            <person name="Chapman S.B."/>
            <person name="Gainer-Dewar J."/>
            <person name="Goldberg J."/>
            <person name="Griggs A."/>
            <person name="Gujja S."/>
            <person name="Hansen M."/>
            <person name="Howarth C."/>
            <person name="Imamovic A."/>
            <person name="Ireland A."/>
            <person name="Larimer J."/>
            <person name="McCowan C."/>
            <person name="Murphy C."/>
            <person name="Pearson M."/>
            <person name="Poon T.W."/>
            <person name="Priest M."/>
            <person name="Roberts A."/>
            <person name="Saif S."/>
            <person name="Shea T."/>
            <person name="Sykes S."/>
            <person name="Wortman J."/>
            <person name="Nusbaum C."/>
            <person name="Birren B."/>
        </authorList>
    </citation>
    <scope>NUCLEOTIDE SEQUENCE [LARGE SCALE GENOMIC DNA]</scope>
    <source>
        <strain evidence="1">CJ02B3</strain>
    </source>
</reference>
<name>W2MFF7_PHYNI</name>
<reference evidence="2" key="2">
    <citation type="submission" date="2013-11" db="EMBL/GenBank/DDBJ databases">
        <title>The Genome Sequence of Phytophthora parasitica CJ05E6.</title>
        <authorList>
            <consortium name="The Broad Institute Genomics Platform"/>
            <person name="Russ C."/>
            <person name="Tyler B."/>
            <person name="Panabieres F."/>
            <person name="Shan W."/>
            <person name="Tripathy S."/>
            <person name="Grunwald N."/>
            <person name="Machado M."/>
            <person name="Johnson C.S."/>
            <person name="Arredondo F."/>
            <person name="Hong C."/>
            <person name="Coffey M."/>
            <person name="Young S.K."/>
            <person name="Zeng Q."/>
            <person name="Gargeya S."/>
            <person name="Fitzgerald M."/>
            <person name="Abouelleil A."/>
            <person name="Alvarado L."/>
            <person name="Chapman S.B."/>
            <person name="Gainer-Dewar J."/>
            <person name="Goldberg J."/>
            <person name="Griggs A."/>
            <person name="Gujja S."/>
            <person name="Hansen M."/>
            <person name="Howarth C."/>
            <person name="Imamovic A."/>
            <person name="Ireland A."/>
            <person name="Larimer J."/>
            <person name="McCowan C."/>
            <person name="Murphy C."/>
            <person name="Pearson M."/>
            <person name="Poon T.W."/>
            <person name="Priest M."/>
            <person name="Roberts A."/>
            <person name="Saif S."/>
            <person name="Shea T."/>
            <person name="Sykes S."/>
            <person name="Wortman J."/>
            <person name="Nusbaum C."/>
            <person name="Birren B."/>
        </authorList>
    </citation>
    <scope>NUCLEOTIDE SEQUENCE [LARGE SCALE GENOMIC DNA]</scope>
    <source>
        <strain evidence="2">CJ05E6</strain>
    </source>
</reference>
<feature type="non-terminal residue" evidence="3">
    <location>
        <position position="1"/>
    </location>
</feature>
<evidence type="ECO:0000313" key="2">
    <source>
        <dbReference type="EMBL" id="ETL27790.1"/>
    </source>
</evidence>
<dbReference type="EMBL" id="KI675864">
    <property type="protein sequence ID" value="ETL27790.1"/>
    <property type="molecule type" value="Genomic_DNA"/>
</dbReference>
<evidence type="ECO:0000313" key="3">
    <source>
        <dbReference type="EMBL" id="ETM34229.1"/>
    </source>
</evidence>
<dbReference type="AlphaFoldDB" id="W2MFF7"/>
<dbReference type="EMBL" id="KI689064">
    <property type="protein sequence ID" value="ETK74359.1"/>
    <property type="molecule type" value="Genomic_DNA"/>
</dbReference>
<proteinExistence type="predicted"/>
<sequence>DKQKHNKFDFFFFFYKAARPSASSVPYLFGKH</sequence>
<gene>
    <name evidence="3" type="ORF">L914_18650</name>
    <name evidence="1" type="ORF">L915_18836</name>
    <name evidence="2" type="ORF">L916_18731</name>
</gene>
<dbReference type="Proteomes" id="UP000053236">
    <property type="component" value="Unassembled WGS sequence"/>
</dbReference>